<keyword evidence="1" id="KW-0614">Plasmid</keyword>
<gene>
    <name evidence="1" type="ORF">K3718_19265</name>
</gene>
<dbReference type="EMBL" id="CP081052">
    <property type="protein sequence ID" value="UWQ43505.1"/>
    <property type="molecule type" value="Genomic_DNA"/>
</dbReference>
<accession>A0ABY5WPY1</accession>
<keyword evidence="2" id="KW-1185">Reference proteome</keyword>
<dbReference type="RefSeq" id="WP_259965817.1">
    <property type="nucleotide sequence ID" value="NZ_CP081052.1"/>
</dbReference>
<sequence>MPDRISLARASLAAHPRLPHRTGAMMDKAFLDPIGHSPGFCAIKE</sequence>
<proteinExistence type="predicted"/>
<evidence type="ECO:0000313" key="1">
    <source>
        <dbReference type="EMBL" id="UWQ43505.1"/>
    </source>
</evidence>
<reference evidence="1" key="1">
    <citation type="submission" date="2021-08" db="EMBL/GenBank/DDBJ databases">
        <authorList>
            <person name="Nwanade C."/>
            <person name="Wang M."/>
            <person name="Masoudi A."/>
            <person name="Yu Z."/>
            <person name="Liu J."/>
        </authorList>
    </citation>
    <scope>NUCLEOTIDE SEQUENCE</scope>
    <source>
        <strain evidence="1">S166</strain>
        <plasmid evidence="1">unnamed1</plasmid>
    </source>
</reference>
<name>A0ABY5WPY1_9RHOB</name>
<organism evidence="1 2">
    <name type="scientific">Leisingera aquaemixtae</name>
    <dbReference type="NCBI Taxonomy" id="1396826"/>
    <lineage>
        <taxon>Bacteria</taxon>
        <taxon>Pseudomonadati</taxon>
        <taxon>Pseudomonadota</taxon>
        <taxon>Alphaproteobacteria</taxon>
        <taxon>Rhodobacterales</taxon>
        <taxon>Roseobacteraceae</taxon>
        <taxon>Leisingera</taxon>
    </lineage>
</organism>
<evidence type="ECO:0000313" key="2">
    <source>
        <dbReference type="Proteomes" id="UP001058514"/>
    </source>
</evidence>
<protein>
    <submittedName>
        <fullName evidence="1">Uncharacterized protein</fullName>
    </submittedName>
</protein>
<dbReference type="Proteomes" id="UP001058514">
    <property type="component" value="Plasmid unnamed1"/>
</dbReference>
<geneLocation type="plasmid" evidence="1 2">
    <name>unnamed1</name>
</geneLocation>